<evidence type="ECO:0000256" key="1">
    <source>
        <dbReference type="SAM" id="MobiDB-lite"/>
    </source>
</evidence>
<dbReference type="Proteomes" id="UP000019140">
    <property type="component" value="Unassembled WGS sequence"/>
</dbReference>
<gene>
    <name evidence="2" type="ORF">ETSY2_42925</name>
</gene>
<evidence type="ECO:0008006" key="4">
    <source>
        <dbReference type="Google" id="ProtNLM"/>
    </source>
</evidence>
<dbReference type="AlphaFoldDB" id="W4LM06"/>
<evidence type="ECO:0000313" key="3">
    <source>
        <dbReference type="Proteomes" id="UP000019140"/>
    </source>
</evidence>
<sequence length="202" mass="22604">MERVEIYFAANDVPEDKKVPVFLNFIGGNSYAILRSLLAPDTPISKPLHVLVDKLRDHFEPKPSIIAERFKFHRRNQTSGESIAAYIAELRRLSVRCGFPRDYLDDTLRDRFVCGLRSESIQRQLLAEKDLTMTSALEKALNLEAAHRDAQVMKGQTTLPVGHIENRSTASASQTSNTSRGRAQSSRGRGRGRSVRGGATCY</sequence>
<protein>
    <recommendedName>
        <fullName evidence="4">Retrotransposon gag domain-containing protein</fullName>
    </recommendedName>
</protein>
<dbReference type="PANTHER" id="PTHR33198:SF19">
    <property type="entry name" value="CCHC-TYPE DOMAIN-CONTAINING PROTEIN"/>
    <property type="match status" value="1"/>
</dbReference>
<accession>W4LM06</accession>
<evidence type="ECO:0000313" key="2">
    <source>
        <dbReference type="EMBL" id="ETW98371.1"/>
    </source>
</evidence>
<organism evidence="2 3">
    <name type="scientific">Candidatus Entotheonella gemina</name>
    <dbReference type="NCBI Taxonomy" id="1429439"/>
    <lineage>
        <taxon>Bacteria</taxon>
        <taxon>Pseudomonadati</taxon>
        <taxon>Nitrospinota/Tectimicrobiota group</taxon>
        <taxon>Candidatus Tectimicrobiota</taxon>
        <taxon>Candidatus Entotheonellia</taxon>
        <taxon>Candidatus Entotheonellales</taxon>
        <taxon>Candidatus Entotheonellaceae</taxon>
        <taxon>Candidatus Entotheonella</taxon>
    </lineage>
</organism>
<feature type="region of interest" description="Disordered" evidence="1">
    <location>
        <begin position="160"/>
        <end position="202"/>
    </location>
</feature>
<feature type="compositionally biased region" description="Low complexity" evidence="1">
    <location>
        <begin position="167"/>
        <end position="187"/>
    </location>
</feature>
<comment type="caution">
    <text evidence="2">The sequence shown here is derived from an EMBL/GenBank/DDBJ whole genome shotgun (WGS) entry which is preliminary data.</text>
</comment>
<proteinExistence type="predicted"/>
<name>W4LM06_9BACT</name>
<dbReference type="PANTHER" id="PTHR33198">
    <property type="entry name" value="ANK_REP_REGION DOMAIN-CONTAINING PROTEIN-RELATED"/>
    <property type="match status" value="1"/>
</dbReference>
<reference evidence="2 3" key="1">
    <citation type="journal article" date="2014" name="Nature">
        <title>An environmental bacterial taxon with a large and distinct metabolic repertoire.</title>
        <authorList>
            <person name="Wilson M.C."/>
            <person name="Mori T."/>
            <person name="Ruckert C."/>
            <person name="Uria A.R."/>
            <person name="Helf M.J."/>
            <person name="Takada K."/>
            <person name="Gernert C."/>
            <person name="Steffens U.A."/>
            <person name="Heycke N."/>
            <person name="Schmitt S."/>
            <person name="Rinke C."/>
            <person name="Helfrich E.J."/>
            <person name="Brachmann A.O."/>
            <person name="Gurgui C."/>
            <person name="Wakimoto T."/>
            <person name="Kracht M."/>
            <person name="Crusemann M."/>
            <person name="Hentschel U."/>
            <person name="Abe I."/>
            <person name="Matsunaga S."/>
            <person name="Kalinowski J."/>
            <person name="Takeyama H."/>
            <person name="Piel J."/>
        </authorList>
    </citation>
    <scope>NUCLEOTIDE SEQUENCE [LARGE SCALE GENOMIC DNA]</scope>
    <source>
        <strain evidence="3">TSY2</strain>
    </source>
</reference>
<keyword evidence="3" id="KW-1185">Reference proteome</keyword>
<dbReference type="HOGENOM" id="CLU_035540_3_0_7"/>
<dbReference type="EMBL" id="AZHX01001954">
    <property type="protein sequence ID" value="ETW98371.1"/>
    <property type="molecule type" value="Genomic_DNA"/>
</dbReference>